<evidence type="ECO:0000313" key="9">
    <source>
        <dbReference type="Proteomes" id="UP000070659"/>
    </source>
</evidence>
<name>A0A132MHD3_9ACTN</name>
<keyword evidence="8" id="KW-1185">Reference proteome</keyword>
<dbReference type="Proteomes" id="UP000070659">
    <property type="component" value="Unassembled WGS sequence"/>
</dbReference>
<dbReference type="PATRIC" id="fig|1469144.10.peg.4695"/>
<keyword evidence="4 6" id="KW-0255">Endonuclease</keyword>
<gene>
    <name evidence="6" type="ORF">LI90_4439</name>
    <name evidence="7" type="ORF">TH66_16880</name>
</gene>
<keyword evidence="5 6" id="KW-0378">Hydrolase</keyword>
<dbReference type="CDD" id="cd06559">
    <property type="entry name" value="Endonuclease_V"/>
    <property type="match status" value="1"/>
</dbReference>
<protein>
    <submittedName>
        <fullName evidence="6">Endonuclease V</fullName>
        <ecNumber evidence="6">3.1.21.7</ecNumber>
    </submittedName>
</protein>
<dbReference type="GO" id="GO:0016891">
    <property type="term" value="F:RNA endonuclease activity producing 5'-phosphomonoesters, hydrolytic mechanism"/>
    <property type="evidence" value="ECO:0007669"/>
    <property type="project" value="TreeGrafter"/>
</dbReference>
<sequence>MVWPTTVAELIEAQRALAVANPEPWRPGPLTVGGCFVCFPRGHTGIGAAGDPAWAAAVLLADGRRVGRYVVRATARGPYQAGLLALREGPLLEAAVRGLPRLPDVLLVNATGRDHPRRAGLAIHLGAELGVPTVGVTHRPLLATGEWPEPRAGAASPLFLEGELVGYWLRPRAAKRPIVVHPGWRVDPETALDVVRRCCARWRTPEPLRLARRAARTARARSG</sequence>
<evidence type="ECO:0000256" key="2">
    <source>
        <dbReference type="ARBA" id="ARBA00022490"/>
    </source>
</evidence>
<dbReference type="GO" id="GO:0006281">
    <property type="term" value="P:DNA repair"/>
    <property type="evidence" value="ECO:0007669"/>
    <property type="project" value="InterPro"/>
</dbReference>
<dbReference type="EMBL" id="JYIJ01000018">
    <property type="protein sequence ID" value="KWX00447.1"/>
    <property type="molecule type" value="Genomic_DNA"/>
</dbReference>
<dbReference type="GO" id="GO:0043737">
    <property type="term" value="F:deoxyribonuclease V activity"/>
    <property type="evidence" value="ECO:0007669"/>
    <property type="project" value="UniProtKB-EC"/>
</dbReference>
<accession>A0A132MHD3</accession>
<dbReference type="PANTHER" id="PTHR28511">
    <property type="entry name" value="ENDONUCLEASE V"/>
    <property type="match status" value="1"/>
</dbReference>
<organism evidence="6 8">
    <name type="scientific">Carbonactinospora thermoautotrophica</name>
    <dbReference type="NCBI Taxonomy" id="1469144"/>
    <lineage>
        <taxon>Bacteria</taxon>
        <taxon>Bacillati</taxon>
        <taxon>Actinomycetota</taxon>
        <taxon>Actinomycetes</taxon>
        <taxon>Kitasatosporales</taxon>
        <taxon>Carbonactinosporaceae</taxon>
        <taxon>Carbonactinospora</taxon>
    </lineage>
</organism>
<evidence type="ECO:0000256" key="4">
    <source>
        <dbReference type="ARBA" id="ARBA00022759"/>
    </source>
</evidence>
<dbReference type="RefSeq" id="WP_066892635.1">
    <property type="nucleotide sequence ID" value="NZ_LAXD01000004.1"/>
</dbReference>
<evidence type="ECO:0000313" key="8">
    <source>
        <dbReference type="Proteomes" id="UP000070188"/>
    </source>
</evidence>
<dbReference type="OrthoDB" id="9790916at2"/>
<dbReference type="EC" id="3.1.21.7" evidence="6"/>
<dbReference type="Gene3D" id="3.30.2170.10">
    <property type="entry name" value="archaeoglobus fulgidus dsm 4304 superfamily"/>
    <property type="match status" value="1"/>
</dbReference>
<evidence type="ECO:0000313" key="6">
    <source>
        <dbReference type="EMBL" id="KWW97270.1"/>
    </source>
</evidence>
<proteinExistence type="predicted"/>
<dbReference type="EMBL" id="LAXD01000004">
    <property type="protein sequence ID" value="KWW97270.1"/>
    <property type="molecule type" value="Genomic_DNA"/>
</dbReference>
<dbReference type="GO" id="GO:0003727">
    <property type="term" value="F:single-stranded RNA binding"/>
    <property type="evidence" value="ECO:0007669"/>
    <property type="project" value="TreeGrafter"/>
</dbReference>
<evidence type="ECO:0000256" key="1">
    <source>
        <dbReference type="ARBA" id="ARBA00004496"/>
    </source>
</evidence>
<evidence type="ECO:0000256" key="5">
    <source>
        <dbReference type="ARBA" id="ARBA00022801"/>
    </source>
</evidence>
<dbReference type="GO" id="GO:0005737">
    <property type="term" value="C:cytoplasm"/>
    <property type="evidence" value="ECO:0007669"/>
    <property type="project" value="UniProtKB-SubCell"/>
</dbReference>
<dbReference type="InterPro" id="IPR007581">
    <property type="entry name" value="Endonuclease-V"/>
</dbReference>
<dbReference type="STRING" id="1469144.LI90_4439"/>
<evidence type="ECO:0000313" key="7">
    <source>
        <dbReference type="EMBL" id="KWX00447.1"/>
    </source>
</evidence>
<evidence type="ECO:0000256" key="3">
    <source>
        <dbReference type="ARBA" id="ARBA00022722"/>
    </source>
</evidence>
<dbReference type="Pfam" id="PF04493">
    <property type="entry name" value="Endonuclease_5"/>
    <property type="match status" value="1"/>
</dbReference>
<keyword evidence="3" id="KW-0540">Nuclease</keyword>
<dbReference type="AlphaFoldDB" id="A0A132MHD3"/>
<dbReference type="Proteomes" id="UP000070188">
    <property type="component" value="Unassembled WGS sequence"/>
</dbReference>
<reference evidence="7 9" key="1">
    <citation type="submission" date="2015-02" db="EMBL/GenBank/DDBJ databases">
        <title>Physiological reanalysis, assessment of diazotrophy, and genome sequences of multiple isolates of Streptomyces thermoautotrophicus.</title>
        <authorList>
            <person name="MacKellar D.C."/>
            <person name="Lieber L."/>
            <person name="Norman J."/>
            <person name="Bolger A."/>
            <person name="Tobin C."/>
            <person name="Murray J.W."/>
            <person name="Prell J."/>
        </authorList>
    </citation>
    <scope>NUCLEOTIDE SEQUENCE [LARGE SCALE GENOMIC DNA]</scope>
    <source>
        <strain evidence="7 9">UBT1</strain>
    </source>
</reference>
<comment type="subcellular location">
    <subcellularLocation>
        <location evidence="1">Cytoplasm</location>
    </subcellularLocation>
</comment>
<reference evidence="8" key="2">
    <citation type="submission" date="2015-04" db="EMBL/GenBank/DDBJ databases">
        <title>Physiological reanalysis, assessment of diazotrophy, and genome sequences of multiple isolates of Streptomyces thermoautotrophicus.</title>
        <authorList>
            <person name="MacKellar D.C."/>
            <person name="Lieber L."/>
            <person name="Norman J."/>
            <person name="Bolger A."/>
            <person name="Tobin C."/>
            <person name="Murray J.W."/>
            <person name="Chang R."/>
            <person name="Ford T."/>
            <person name="Nguyen P.Q."/>
            <person name="Woodward J."/>
            <person name="Permingeat H."/>
            <person name="Joshi N.S."/>
            <person name="Silver P.A."/>
            <person name="Usadel B."/>
            <person name="Rutherford A.W."/>
            <person name="Friesen M."/>
            <person name="Prell J."/>
        </authorList>
    </citation>
    <scope>NUCLEOTIDE SEQUENCE [LARGE SCALE GENOMIC DNA]</scope>
    <source>
        <strain evidence="8">H1</strain>
    </source>
</reference>
<dbReference type="PANTHER" id="PTHR28511:SF1">
    <property type="entry name" value="ENDONUCLEASE V"/>
    <property type="match status" value="1"/>
</dbReference>
<comment type="caution">
    <text evidence="6">The sequence shown here is derived from an EMBL/GenBank/DDBJ whole genome shotgun (WGS) entry which is preliminary data.</text>
</comment>
<keyword evidence="2" id="KW-0963">Cytoplasm</keyword>
<reference evidence="6" key="3">
    <citation type="submission" date="2015-04" db="EMBL/GenBank/DDBJ databases">
        <title>Physiological reanalysis, assessment of diazotrophy, and genome sequences of multiple isolates of Streptomyces thermoautotrophicus.</title>
        <authorList>
            <person name="MacKellar D.C."/>
            <person name="Lieber L."/>
            <person name="Norman J."/>
            <person name="Bolger A."/>
            <person name="Tobin C."/>
            <person name="Murray J.W."/>
            <person name="Woodward J."/>
            <person name="Friesen M."/>
            <person name="Prell J."/>
        </authorList>
    </citation>
    <scope>NUCLEOTIDE SEQUENCE [LARGE SCALE GENOMIC DNA]</scope>
    <source>
        <strain evidence="6">H1</strain>
    </source>
</reference>